<feature type="non-terminal residue" evidence="1">
    <location>
        <position position="96"/>
    </location>
</feature>
<accession>A0A7V1N372</accession>
<dbReference type="Proteomes" id="UP000886268">
    <property type="component" value="Unassembled WGS sequence"/>
</dbReference>
<proteinExistence type="predicted"/>
<name>A0A7V1N372_DESA2</name>
<comment type="caution">
    <text evidence="1">The sequence shown here is derived from an EMBL/GenBank/DDBJ whole genome shotgun (WGS) entry which is preliminary data.</text>
</comment>
<reference evidence="1" key="1">
    <citation type="journal article" date="2020" name="mSystems">
        <title>Genome- and Community-Level Interaction Insights into Carbon Utilization and Element Cycling Functions of Hydrothermarchaeota in Hydrothermal Sediment.</title>
        <authorList>
            <person name="Zhou Z."/>
            <person name="Liu Y."/>
            <person name="Xu W."/>
            <person name="Pan J."/>
            <person name="Luo Z.H."/>
            <person name="Li M."/>
        </authorList>
    </citation>
    <scope>NUCLEOTIDE SEQUENCE [LARGE SCALE GENOMIC DNA]</scope>
    <source>
        <strain evidence="1">HyVt-45</strain>
    </source>
</reference>
<evidence type="ECO:0000313" key="1">
    <source>
        <dbReference type="EMBL" id="HEB74238.1"/>
    </source>
</evidence>
<protein>
    <submittedName>
        <fullName evidence="1">Uncharacterized protein</fullName>
    </submittedName>
</protein>
<gene>
    <name evidence="1" type="ORF">ENJ03_03350</name>
</gene>
<organism evidence="1">
    <name type="scientific">Desulfofervidus auxilii</name>
    <dbReference type="NCBI Taxonomy" id="1621989"/>
    <lineage>
        <taxon>Bacteria</taxon>
        <taxon>Pseudomonadati</taxon>
        <taxon>Thermodesulfobacteriota</taxon>
        <taxon>Candidatus Desulfofervidia</taxon>
        <taxon>Candidatus Desulfofervidales</taxon>
        <taxon>Candidatus Desulfofervidaceae</taxon>
        <taxon>Candidatus Desulfofervidus</taxon>
    </lineage>
</organism>
<sequence length="96" mass="11120">MFDIKTWNAVSAAVHSCVCRSIMPNIKNWDWETKEKCITDINEWISKFFQVHELVVSNDGEKIAAAVKTEDEEMAVCVNGETWEETFEKVWSVKFS</sequence>
<dbReference type="EMBL" id="DRKW01000194">
    <property type="protein sequence ID" value="HEB74238.1"/>
    <property type="molecule type" value="Genomic_DNA"/>
</dbReference>
<dbReference type="AlphaFoldDB" id="A0A7V1N372"/>